<feature type="compositionally biased region" description="Polar residues" evidence="1">
    <location>
        <begin position="323"/>
        <end position="337"/>
    </location>
</feature>
<accession>A0A8T9BZX2</accession>
<evidence type="ECO:0000313" key="2">
    <source>
        <dbReference type="EMBL" id="TVY73302.1"/>
    </source>
</evidence>
<feature type="compositionally biased region" description="Acidic residues" evidence="1">
    <location>
        <begin position="258"/>
        <end position="270"/>
    </location>
</feature>
<sequence length="798" mass="91885">MSFGYSAGDFLLLTQICWNVVQNSRKAAGAHDELTREVTSLHVVLRRLQIEISKPGSLLSRRDDSRREELAQLSEDCRHVLRVLERILDKYNALSEQKRGVTKLWKRIQFGNGEMQDLADLRLKISTYTSALTLFLNLLSIGSQGRVENYMEEQGGELRQMRSSLNWITASLQAKSDKSEGSVLTSYAGDDKGVWREFRRELVREGFSSNVLRQHKNTIREYIMELGNRGALDDVMDEEEVEEAGIVPSDGDSSYPESAEEASDKEDFGEDLPYRNKQPPNIATSRNGSAGETDSDEDSESSEEDDFTESVPHSGRKPPVASPTISPKPSASYTRSLPSDLDQRSVQEEVLASDSSESDSDSDNDSWTELEQVAANADSRFAPSKSDIPQDQHILPANLFFKNWLAWFTRLTALMLDSKKTDEDIKRMVSLSFGSYYSDWTSERHWIAMDNWSRVETCLHESDQHLVSLCNWMFENASKYDKMQANRGRLTTLSSTANELQLLLFRVYSYMDRIANLWGENDSREGHGEEYFEQRKPLWKFQENLIQLDSDLKDFIEDGFQAMSRMRSERRRIQVIESTVETQTSESHEEWSPRQPKHIEELGVRASLDFVYGVLERESIVRSVSHLNFTRKAPLAYVLPRLQELVLLFKGECEPFLLIAEGKFRVPLKQRLENLNLQDAEVEESTRNELKSLHRWNQRLKEWTARNTYPSSPHTVNPFAKNLENLPNLSEILQRCDEARASLSLLQVKREYLDLPSDGGFAVTYLNRVRELQEKRKMSYKEAYDQAYFEHWGENRPS</sequence>
<evidence type="ECO:0000256" key="1">
    <source>
        <dbReference type="SAM" id="MobiDB-lite"/>
    </source>
</evidence>
<dbReference type="OrthoDB" id="7464126at2759"/>
<organism evidence="2 3">
    <name type="scientific">Lachnellula suecica</name>
    <dbReference type="NCBI Taxonomy" id="602035"/>
    <lineage>
        <taxon>Eukaryota</taxon>
        <taxon>Fungi</taxon>
        <taxon>Dikarya</taxon>
        <taxon>Ascomycota</taxon>
        <taxon>Pezizomycotina</taxon>
        <taxon>Leotiomycetes</taxon>
        <taxon>Helotiales</taxon>
        <taxon>Lachnaceae</taxon>
        <taxon>Lachnellula</taxon>
    </lineage>
</organism>
<dbReference type="Proteomes" id="UP000469558">
    <property type="component" value="Unassembled WGS sequence"/>
</dbReference>
<protein>
    <submittedName>
        <fullName evidence="2">Uncharacterized protein</fullName>
    </submittedName>
</protein>
<dbReference type="AlphaFoldDB" id="A0A8T9BZX2"/>
<gene>
    <name evidence="2" type="ORF">LSUE1_G008364</name>
</gene>
<feature type="compositionally biased region" description="Polar residues" evidence="1">
    <location>
        <begin position="278"/>
        <end position="290"/>
    </location>
</feature>
<comment type="caution">
    <text evidence="2">The sequence shown here is derived from an EMBL/GenBank/DDBJ whole genome shotgun (WGS) entry which is preliminary data.</text>
</comment>
<proteinExistence type="predicted"/>
<name>A0A8T9BZX2_9HELO</name>
<feature type="region of interest" description="Disordered" evidence="1">
    <location>
        <begin position="240"/>
        <end position="367"/>
    </location>
</feature>
<feature type="compositionally biased region" description="Acidic residues" evidence="1">
    <location>
        <begin position="356"/>
        <end position="367"/>
    </location>
</feature>
<feature type="compositionally biased region" description="Acidic residues" evidence="1">
    <location>
        <begin position="293"/>
        <end position="308"/>
    </location>
</feature>
<keyword evidence="3" id="KW-1185">Reference proteome</keyword>
<evidence type="ECO:0000313" key="3">
    <source>
        <dbReference type="Proteomes" id="UP000469558"/>
    </source>
</evidence>
<reference evidence="2 3" key="1">
    <citation type="submission" date="2018-05" db="EMBL/GenBank/DDBJ databases">
        <title>Genome sequencing and assembly of the regulated plant pathogen Lachnellula willkommii and related sister species for the development of diagnostic species identification markers.</title>
        <authorList>
            <person name="Giroux E."/>
            <person name="Bilodeau G."/>
        </authorList>
    </citation>
    <scope>NUCLEOTIDE SEQUENCE [LARGE SCALE GENOMIC DNA]</scope>
    <source>
        <strain evidence="2 3">CBS 268.59</strain>
    </source>
</reference>
<dbReference type="EMBL" id="QGMK01001120">
    <property type="protein sequence ID" value="TVY73302.1"/>
    <property type="molecule type" value="Genomic_DNA"/>
</dbReference>